<dbReference type="WBParaSite" id="nRc.2.0.1.t27823-RA">
    <property type="protein sequence ID" value="nRc.2.0.1.t27823-RA"/>
    <property type="gene ID" value="nRc.2.0.1.g27823"/>
</dbReference>
<name>A0A915JNZ8_ROMCU</name>
<evidence type="ECO:0000313" key="1">
    <source>
        <dbReference type="Proteomes" id="UP000887565"/>
    </source>
</evidence>
<proteinExistence type="predicted"/>
<keyword evidence="1" id="KW-1185">Reference proteome</keyword>
<sequence length="78" mass="8797">MFESNLKFAFIADHGNVCLGYDGCGICSLDPHDVKYTSTNDDYDTSGFYDFRNDRINAYYVKCTCFGNDQCNISVVHA</sequence>
<accession>A0A915JNZ8</accession>
<evidence type="ECO:0000313" key="2">
    <source>
        <dbReference type="WBParaSite" id="nRc.2.0.1.t27823-RA"/>
    </source>
</evidence>
<reference evidence="2" key="1">
    <citation type="submission" date="2022-11" db="UniProtKB">
        <authorList>
            <consortium name="WormBaseParasite"/>
        </authorList>
    </citation>
    <scope>IDENTIFICATION</scope>
</reference>
<organism evidence="1 2">
    <name type="scientific">Romanomermis culicivorax</name>
    <name type="common">Nematode worm</name>
    <dbReference type="NCBI Taxonomy" id="13658"/>
    <lineage>
        <taxon>Eukaryota</taxon>
        <taxon>Metazoa</taxon>
        <taxon>Ecdysozoa</taxon>
        <taxon>Nematoda</taxon>
        <taxon>Enoplea</taxon>
        <taxon>Dorylaimia</taxon>
        <taxon>Mermithida</taxon>
        <taxon>Mermithoidea</taxon>
        <taxon>Mermithidae</taxon>
        <taxon>Romanomermis</taxon>
    </lineage>
</organism>
<dbReference type="AlphaFoldDB" id="A0A915JNZ8"/>
<dbReference type="Proteomes" id="UP000887565">
    <property type="component" value="Unplaced"/>
</dbReference>
<protein>
    <submittedName>
        <fullName evidence="2">Uncharacterized protein</fullName>
    </submittedName>
</protein>